<comment type="similarity">
    <text evidence="1 9">Belongs to the glycosyl hydrolase 5 (cellulase A) family.</text>
</comment>
<dbReference type="GO" id="GO:0030245">
    <property type="term" value="P:cellulose catabolic process"/>
    <property type="evidence" value="ECO:0007669"/>
    <property type="project" value="UniProtKB-KW"/>
</dbReference>
<dbReference type="SUPFAM" id="SSF81296">
    <property type="entry name" value="E set domains"/>
    <property type="match status" value="1"/>
</dbReference>
<keyword evidence="5" id="KW-0119">Carbohydrate metabolism</keyword>
<dbReference type="Gene3D" id="3.20.20.80">
    <property type="entry name" value="Glycosidases"/>
    <property type="match status" value="1"/>
</dbReference>
<keyword evidence="14" id="KW-1185">Reference proteome</keyword>
<evidence type="ECO:0000256" key="3">
    <source>
        <dbReference type="ARBA" id="ARBA00022801"/>
    </source>
</evidence>
<dbReference type="PANTHER" id="PTHR31297:SF41">
    <property type="entry name" value="ENDOGLUCANASE, PUTATIVE (AFU_ORTHOLOGUE AFUA_5G01830)-RELATED"/>
    <property type="match status" value="1"/>
</dbReference>
<name>A0A9P9ID58_9HYPO</name>
<evidence type="ECO:0000259" key="11">
    <source>
        <dbReference type="Pfam" id="PF00150"/>
    </source>
</evidence>
<evidence type="ECO:0000256" key="1">
    <source>
        <dbReference type="ARBA" id="ARBA00005641"/>
    </source>
</evidence>
<keyword evidence="6 9" id="KW-0326">Glycosidase</keyword>
<evidence type="ECO:0000256" key="2">
    <source>
        <dbReference type="ARBA" id="ARBA00022729"/>
    </source>
</evidence>
<proteinExistence type="inferred from homology"/>
<reference evidence="13" key="1">
    <citation type="journal article" date="2021" name="Nat. Commun.">
        <title>Genetic determinants of endophytism in the Arabidopsis root mycobiome.</title>
        <authorList>
            <person name="Mesny F."/>
            <person name="Miyauchi S."/>
            <person name="Thiergart T."/>
            <person name="Pickel B."/>
            <person name="Atanasova L."/>
            <person name="Karlsson M."/>
            <person name="Huettel B."/>
            <person name="Barry K.W."/>
            <person name="Haridas S."/>
            <person name="Chen C."/>
            <person name="Bauer D."/>
            <person name="Andreopoulos W."/>
            <person name="Pangilinan J."/>
            <person name="LaButti K."/>
            <person name="Riley R."/>
            <person name="Lipzen A."/>
            <person name="Clum A."/>
            <person name="Drula E."/>
            <person name="Henrissat B."/>
            <person name="Kohler A."/>
            <person name="Grigoriev I.V."/>
            <person name="Martin F.M."/>
            <person name="Hacquard S."/>
        </authorList>
    </citation>
    <scope>NUCLEOTIDE SEQUENCE</scope>
    <source>
        <strain evidence="13">MPI-CAGE-AT-0147</strain>
    </source>
</reference>
<feature type="domain" description="Glycoside hydrolase family 5" evidence="11">
    <location>
        <begin position="61"/>
        <end position="332"/>
    </location>
</feature>
<evidence type="ECO:0000256" key="10">
    <source>
        <dbReference type="SAM" id="SignalP"/>
    </source>
</evidence>
<gene>
    <name evidence="13" type="ORF">EDB81DRAFT_767480</name>
</gene>
<dbReference type="GO" id="GO:0005576">
    <property type="term" value="C:extracellular region"/>
    <property type="evidence" value="ECO:0007669"/>
    <property type="project" value="TreeGrafter"/>
</dbReference>
<dbReference type="InterPro" id="IPR001547">
    <property type="entry name" value="Glyco_hydro_5"/>
</dbReference>
<dbReference type="GO" id="GO:0009986">
    <property type="term" value="C:cell surface"/>
    <property type="evidence" value="ECO:0007669"/>
    <property type="project" value="TreeGrafter"/>
</dbReference>
<dbReference type="Proteomes" id="UP000738349">
    <property type="component" value="Unassembled WGS sequence"/>
</dbReference>
<accession>A0A9P9ID58</accession>
<dbReference type="InterPro" id="IPR017853">
    <property type="entry name" value="GH"/>
</dbReference>
<feature type="chain" id="PRO_5040485152" evidence="10">
    <location>
        <begin position="24"/>
        <end position="567"/>
    </location>
</feature>
<feature type="signal peptide" evidence="10">
    <location>
        <begin position="1"/>
        <end position="23"/>
    </location>
</feature>
<dbReference type="Pfam" id="PF00150">
    <property type="entry name" value="Cellulase"/>
    <property type="match status" value="1"/>
</dbReference>
<evidence type="ECO:0000259" key="12">
    <source>
        <dbReference type="Pfam" id="PF03442"/>
    </source>
</evidence>
<sequence>MSSVHFLLALGLASLCQPAMVHCQVTCTGQFQDISARDFVANLAPGWNLGNSLDAFPDEDSWNNQPVVETTIDDAKTAGFKSVRVPVTWAYHFTGSSNEGNSPDWTVDPAWLQRVYDVIRIITSRGLYTIVNIHHDSALWADFAATGANLAMIEEKFYRLWYQIGAKLACTSSSVAFEPINEPRGESDEHVAQLLKLNNIFLQAIKDAGGFNSQRVVTLGGLGQDIQRTIQWFERPSSQFSNPYALQVHYYAPYDFTSAAWGTTIWGSDTDKAQVDDTFAQLRSAFPDIPIVIGEWLVSPVHSEPAARWRYYDFLARTSLKYKYAPIIWDTGNDILDRTSRTLFDATGLQVHLNALQGINNSLPDSTIDTGATSQFSSAFAFHKIGNEIQDQTHAFSFNGNLVESITVGDRVLIEGTDYLFVSNGIRFHSSFLSDYFNSNATGVKATASVSFSAGASIPIQLVLWDSPTAPISSSVAIAGSEIKPATIAAFKTDGTPLVDEWTVYLPPLGRGRMTFGAQWTWNWDQGGITITEEAVLAVVASAHSATFIIEAYPRVEGNIVNYTLTV</sequence>
<dbReference type="Gene3D" id="2.60.40.10">
    <property type="entry name" value="Immunoglobulins"/>
    <property type="match status" value="1"/>
</dbReference>
<dbReference type="GO" id="GO:0008422">
    <property type="term" value="F:beta-glucosidase activity"/>
    <property type="evidence" value="ECO:0007669"/>
    <property type="project" value="TreeGrafter"/>
</dbReference>
<evidence type="ECO:0000256" key="8">
    <source>
        <dbReference type="ARBA" id="ARBA00023326"/>
    </source>
</evidence>
<evidence type="ECO:0000256" key="7">
    <source>
        <dbReference type="ARBA" id="ARBA00023316"/>
    </source>
</evidence>
<evidence type="ECO:0000256" key="5">
    <source>
        <dbReference type="ARBA" id="ARBA00023277"/>
    </source>
</evidence>
<evidence type="ECO:0000256" key="9">
    <source>
        <dbReference type="RuleBase" id="RU361153"/>
    </source>
</evidence>
<evidence type="ECO:0000313" key="14">
    <source>
        <dbReference type="Proteomes" id="UP000738349"/>
    </source>
</evidence>
<dbReference type="GO" id="GO:0071555">
    <property type="term" value="P:cell wall organization"/>
    <property type="evidence" value="ECO:0007669"/>
    <property type="project" value="UniProtKB-KW"/>
</dbReference>
<dbReference type="EMBL" id="JAGMUV010000029">
    <property type="protein sequence ID" value="KAH7116461.1"/>
    <property type="molecule type" value="Genomic_DNA"/>
</dbReference>
<feature type="domain" description="Carbohydrate binding X2" evidence="12">
    <location>
        <begin position="377"/>
        <end position="460"/>
    </location>
</feature>
<keyword evidence="2 10" id="KW-0732">Signal</keyword>
<evidence type="ECO:0000256" key="4">
    <source>
        <dbReference type="ARBA" id="ARBA00023001"/>
    </source>
</evidence>
<dbReference type="AlphaFoldDB" id="A0A9P9ID58"/>
<dbReference type="InterPro" id="IPR050386">
    <property type="entry name" value="Glycosyl_hydrolase_5"/>
</dbReference>
<keyword evidence="8" id="KW-0624">Polysaccharide degradation</keyword>
<protein>
    <submittedName>
        <fullName evidence="13">Glycoside hydrolase superfamily</fullName>
    </submittedName>
</protein>
<dbReference type="PANTHER" id="PTHR31297">
    <property type="entry name" value="GLUCAN ENDO-1,6-BETA-GLUCOSIDASE B"/>
    <property type="match status" value="1"/>
</dbReference>
<comment type="caution">
    <text evidence="13">The sequence shown here is derived from an EMBL/GenBank/DDBJ whole genome shotgun (WGS) entry which is preliminary data.</text>
</comment>
<keyword evidence="3 9" id="KW-0378">Hydrolase</keyword>
<dbReference type="OrthoDB" id="412536at2759"/>
<dbReference type="InterPro" id="IPR014756">
    <property type="entry name" value="Ig_E-set"/>
</dbReference>
<dbReference type="SUPFAM" id="SSF51445">
    <property type="entry name" value="(Trans)glycosidases"/>
    <property type="match status" value="1"/>
</dbReference>
<evidence type="ECO:0000313" key="13">
    <source>
        <dbReference type="EMBL" id="KAH7116461.1"/>
    </source>
</evidence>
<keyword evidence="7" id="KW-0961">Cell wall biogenesis/degradation</keyword>
<dbReference type="InterPro" id="IPR013783">
    <property type="entry name" value="Ig-like_fold"/>
</dbReference>
<dbReference type="InterPro" id="IPR005102">
    <property type="entry name" value="Carbo-bd_X2"/>
</dbReference>
<keyword evidence="4" id="KW-0136">Cellulose degradation</keyword>
<organism evidence="13 14">
    <name type="scientific">Dactylonectria macrodidyma</name>
    <dbReference type="NCBI Taxonomy" id="307937"/>
    <lineage>
        <taxon>Eukaryota</taxon>
        <taxon>Fungi</taxon>
        <taxon>Dikarya</taxon>
        <taxon>Ascomycota</taxon>
        <taxon>Pezizomycotina</taxon>
        <taxon>Sordariomycetes</taxon>
        <taxon>Hypocreomycetidae</taxon>
        <taxon>Hypocreales</taxon>
        <taxon>Nectriaceae</taxon>
        <taxon>Dactylonectria</taxon>
    </lineage>
</organism>
<dbReference type="Pfam" id="PF03442">
    <property type="entry name" value="CBM_X2"/>
    <property type="match status" value="1"/>
</dbReference>
<evidence type="ECO:0000256" key="6">
    <source>
        <dbReference type="ARBA" id="ARBA00023295"/>
    </source>
</evidence>